<comment type="caution">
    <text evidence="4">The sequence shown here is derived from an EMBL/GenBank/DDBJ whole genome shotgun (WGS) entry which is preliminary data.</text>
</comment>
<evidence type="ECO:0000256" key="3">
    <source>
        <dbReference type="SAM" id="SignalP"/>
    </source>
</evidence>
<reference evidence="5" key="1">
    <citation type="journal article" date="2019" name="Int. J. Syst. Evol. Microbiol.">
        <title>The Global Catalogue of Microorganisms (GCM) 10K type strain sequencing project: providing services to taxonomists for standard genome sequencing and annotation.</title>
        <authorList>
            <consortium name="The Broad Institute Genomics Platform"/>
            <consortium name="The Broad Institute Genome Sequencing Center for Infectious Disease"/>
            <person name="Wu L."/>
            <person name="Ma J."/>
        </authorList>
    </citation>
    <scope>NUCLEOTIDE SEQUENCE [LARGE SCALE GENOMIC DNA]</scope>
    <source>
        <strain evidence="5">CCUG 63418</strain>
    </source>
</reference>
<evidence type="ECO:0000256" key="2">
    <source>
        <dbReference type="ARBA" id="ARBA00022803"/>
    </source>
</evidence>
<feature type="chain" id="PRO_5046086498" evidence="3">
    <location>
        <begin position="21"/>
        <end position="386"/>
    </location>
</feature>
<feature type="signal peptide" evidence="3">
    <location>
        <begin position="1"/>
        <end position="20"/>
    </location>
</feature>
<dbReference type="PANTHER" id="PTHR45586:SF1">
    <property type="entry name" value="LIPOPOLYSACCHARIDE ASSEMBLY PROTEIN B"/>
    <property type="match status" value="1"/>
</dbReference>
<dbReference type="Gene3D" id="1.25.40.10">
    <property type="entry name" value="Tetratricopeptide repeat domain"/>
    <property type="match status" value="3"/>
</dbReference>
<evidence type="ECO:0000256" key="1">
    <source>
        <dbReference type="ARBA" id="ARBA00022737"/>
    </source>
</evidence>
<dbReference type="PROSITE" id="PS51257">
    <property type="entry name" value="PROKAR_LIPOPROTEIN"/>
    <property type="match status" value="1"/>
</dbReference>
<evidence type="ECO:0000313" key="5">
    <source>
        <dbReference type="Proteomes" id="UP001596958"/>
    </source>
</evidence>
<proteinExistence type="predicted"/>
<name>A0ABW2Z069_9SPHI</name>
<dbReference type="Pfam" id="PF13181">
    <property type="entry name" value="TPR_8"/>
    <property type="match status" value="3"/>
</dbReference>
<keyword evidence="3" id="KW-0732">Signal</keyword>
<dbReference type="InterPro" id="IPR051012">
    <property type="entry name" value="CellSynth/LPSAsmb/PSIAsmb"/>
</dbReference>
<keyword evidence="2" id="KW-0802">TPR repeat</keyword>
<organism evidence="4 5">
    <name type="scientific">Mucilaginibacter calamicampi</name>
    <dbReference type="NCBI Taxonomy" id="1302352"/>
    <lineage>
        <taxon>Bacteria</taxon>
        <taxon>Pseudomonadati</taxon>
        <taxon>Bacteroidota</taxon>
        <taxon>Sphingobacteriia</taxon>
        <taxon>Sphingobacteriales</taxon>
        <taxon>Sphingobacteriaceae</taxon>
        <taxon>Mucilaginibacter</taxon>
    </lineage>
</organism>
<dbReference type="Proteomes" id="UP001596958">
    <property type="component" value="Unassembled WGS sequence"/>
</dbReference>
<accession>A0ABW2Z069</accession>
<dbReference type="Pfam" id="PF13432">
    <property type="entry name" value="TPR_16"/>
    <property type="match status" value="1"/>
</dbReference>
<protein>
    <submittedName>
        <fullName evidence="4">Tetratricopeptide repeat protein</fullName>
    </submittedName>
</protein>
<keyword evidence="1" id="KW-0677">Repeat</keyword>
<dbReference type="SMART" id="SM00028">
    <property type="entry name" value="TPR"/>
    <property type="match status" value="4"/>
</dbReference>
<dbReference type="SUPFAM" id="SSF48452">
    <property type="entry name" value="TPR-like"/>
    <property type="match status" value="2"/>
</dbReference>
<evidence type="ECO:0000313" key="4">
    <source>
        <dbReference type="EMBL" id="MFD0750136.1"/>
    </source>
</evidence>
<dbReference type="InterPro" id="IPR011990">
    <property type="entry name" value="TPR-like_helical_dom_sf"/>
</dbReference>
<dbReference type="EMBL" id="JBHTHU010000005">
    <property type="protein sequence ID" value="MFD0750136.1"/>
    <property type="molecule type" value="Genomic_DNA"/>
</dbReference>
<keyword evidence="5" id="KW-1185">Reference proteome</keyword>
<sequence>MKLTFSTLLIFVASCAICLAQQTRKTDDGLLLEYYQNNRYADAFSYLKTVYTEPVTDAKELSRLAYTASMGGKLPDAENFYQRMYDRDTTDKNSLQNMANINLRRGNVFKAEGFLKKYILIDSGNFDVYKDLANFSIKRADIVSQLIYLQKANKLDSTEFDVASDLSDAYVRLLQFKQAEKVLSIAIAADPENIILLESLLRLASAQKKWPLAVKTGEQLLQAGDESVFVVTKLGVAYYHTKNYRCGVEVLMALPETSQTEVTAYFAAACYKQMKDQKNAIPLFEKAIKLSISPSTNTYYAEMADSYETINQLSKAQASYQKALLYDEKPLTLYFLANLYDVKLNDQKNAIKYFRKYLASKPDETAEKDYIAYGKSRLEQLTTKAK</sequence>
<dbReference type="RefSeq" id="WP_377099123.1">
    <property type="nucleotide sequence ID" value="NZ_JBHTHU010000005.1"/>
</dbReference>
<gene>
    <name evidence="4" type="ORF">ACFQZS_08290</name>
</gene>
<dbReference type="PANTHER" id="PTHR45586">
    <property type="entry name" value="TPR REPEAT-CONTAINING PROTEIN PA4667"/>
    <property type="match status" value="1"/>
</dbReference>
<dbReference type="InterPro" id="IPR019734">
    <property type="entry name" value="TPR_rpt"/>
</dbReference>